<dbReference type="PANTHER" id="PTHR42718">
    <property type="entry name" value="MAJOR FACILITATOR SUPERFAMILY MULTIDRUG TRANSPORTER MFSC"/>
    <property type="match status" value="1"/>
</dbReference>
<dbReference type="GO" id="GO:0022857">
    <property type="term" value="F:transmembrane transporter activity"/>
    <property type="evidence" value="ECO:0007669"/>
    <property type="project" value="InterPro"/>
</dbReference>
<dbReference type="RefSeq" id="WP_015443735.1">
    <property type="nucleotide sequence ID" value="NC_020520.1"/>
</dbReference>
<evidence type="ECO:0000256" key="6">
    <source>
        <dbReference type="SAM" id="Coils"/>
    </source>
</evidence>
<feature type="transmembrane region" description="Helical" evidence="8">
    <location>
        <begin position="389"/>
        <end position="413"/>
    </location>
</feature>
<dbReference type="AlphaFoldDB" id="A0A6C7EIX3"/>
<feature type="transmembrane region" description="Helical" evidence="8">
    <location>
        <begin position="621"/>
        <end position="644"/>
    </location>
</feature>
<dbReference type="Pfam" id="PF07690">
    <property type="entry name" value="MFS_1"/>
    <property type="match status" value="1"/>
</dbReference>
<keyword evidence="6" id="KW-0175">Coiled coil</keyword>
<gene>
    <name evidence="10" type="ORF">YM304_41740</name>
</gene>
<feature type="transmembrane region" description="Helical" evidence="8">
    <location>
        <begin position="152"/>
        <end position="174"/>
    </location>
</feature>
<dbReference type="Gene3D" id="1.20.1250.20">
    <property type="entry name" value="MFS general substrate transporter like domains"/>
    <property type="match status" value="1"/>
</dbReference>
<evidence type="ECO:0000313" key="10">
    <source>
        <dbReference type="EMBL" id="BAN04488.1"/>
    </source>
</evidence>
<keyword evidence="5 8" id="KW-0472">Membrane</keyword>
<keyword evidence="3 8" id="KW-0812">Transmembrane</keyword>
<evidence type="ECO:0000256" key="7">
    <source>
        <dbReference type="SAM" id="MobiDB-lite"/>
    </source>
</evidence>
<dbReference type="PROSITE" id="PS50850">
    <property type="entry name" value="MFS"/>
    <property type="match status" value="1"/>
</dbReference>
<feature type="transmembrane region" description="Helical" evidence="8">
    <location>
        <begin position="253"/>
        <end position="269"/>
    </location>
</feature>
<dbReference type="InterPro" id="IPR011701">
    <property type="entry name" value="MFS"/>
</dbReference>
<keyword evidence="2" id="KW-0813">Transport</keyword>
<evidence type="ECO:0000259" key="9">
    <source>
        <dbReference type="PROSITE" id="PS50850"/>
    </source>
</evidence>
<dbReference type="InterPro" id="IPR005829">
    <property type="entry name" value="Sugar_transporter_CS"/>
</dbReference>
<dbReference type="PANTHER" id="PTHR42718:SF9">
    <property type="entry name" value="MAJOR FACILITATOR SUPERFAMILY MULTIDRUG TRANSPORTER MFSC"/>
    <property type="match status" value="1"/>
</dbReference>
<feature type="transmembrane region" description="Helical" evidence="8">
    <location>
        <begin position="211"/>
        <end position="233"/>
    </location>
</feature>
<reference evidence="10 11" key="1">
    <citation type="journal article" date="2013" name="Int. J. Syst. Evol. Microbiol.">
        <title>Ilumatobacter nonamiense sp. nov. and Ilumatobacter coccineum sp. nov., isolated from seashore sand.</title>
        <authorList>
            <person name="Matsumoto A."/>
            <person name="Kasai H."/>
            <person name="Matsuo Y."/>
            <person name="Shizuri Y."/>
            <person name="Ichikawa N."/>
            <person name="Fujita N."/>
            <person name="Omura S."/>
            <person name="Takahashi Y."/>
        </authorList>
    </citation>
    <scope>NUCLEOTIDE SEQUENCE [LARGE SCALE GENOMIC DNA]</scope>
    <source>
        <strain evidence="11">NBRC 103263 / KCTC 29153 / YM16-304</strain>
    </source>
</reference>
<dbReference type="GO" id="GO:0005886">
    <property type="term" value="C:plasma membrane"/>
    <property type="evidence" value="ECO:0007669"/>
    <property type="project" value="UniProtKB-SubCell"/>
</dbReference>
<dbReference type="KEGG" id="aym:YM304_41740"/>
<evidence type="ECO:0000256" key="3">
    <source>
        <dbReference type="ARBA" id="ARBA00022692"/>
    </source>
</evidence>
<evidence type="ECO:0000313" key="11">
    <source>
        <dbReference type="Proteomes" id="UP000011863"/>
    </source>
</evidence>
<dbReference type="Gene3D" id="1.20.1720.10">
    <property type="entry name" value="Multidrug resistance protein D"/>
    <property type="match status" value="1"/>
</dbReference>
<keyword evidence="4 8" id="KW-1133">Transmembrane helix</keyword>
<evidence type="ECO:0000256" key="5">
    <source>
        <dbReference type="ARBA" id="ARBA00023136"/>
    </source>
</evidence>
<feature type="coiled-coil region" evidence="6">
    <location>
        <begin position="647"/>
        <end position="674"/>
    </location>
</feature>
<feature type="transmembrane region" description="Helical" evidence="8">
    <location>
        <begin position="90"/>
        <end position="107"/>
    </location>
</feature>
<dbReference type="OrthoDB" id="3453194at2"/>
<name>A0A6C7EIX3_ILUCY</name>
<proteinExistence type="predicted"/>
<feature type="region of interest" description="Disordered" evidence="7">
    <location>
        <begin position="511"/>
        <end position="587"/>
    </location>
</feature>
<dbReference type="Proteomes" id="UP000011863">
    <property type="component" value="Chromosome"/>
</dbReference>
<evidence type="ECO:0000256" key="2">
    <source>
        <dbReference type="ARBA" id="ARBA00022448"/>
    </source>
</evidence>
<organism evidence="10 11">
    <name type="scientific">Ilumatobacter coccineus (strain NBRC 103263 / KCTC 29153 / YM16-304)</name>
    <dbReference type="NCBI Taxonomy" id="1313172"/>
    <lineage>
        <taxon>Bacteria</taxon>
        <taxon>Bacillati</taxon>
        <taxon>Actinomycetota</taxon>
        <taxon>Acidimicrobiia</taxon>
        <taxon>Acidimicrobiales</taxon>
        <taxon>Ilumatobacteraceae</taxon>
        <taxon>Ilumatobacter</taxon>
    </lineage>
</organism>
<feature type="transmembrane region" description="Helical" evidence="8">
    <location>
        <begin position="363"/>
        <end position="383"/>
    </location>
</feature>
<feature type="transmembrane region" description="Helical" evidence="8">
    <location>
        <begin position="20"/>
        <end position="40"/>
    </location>
</feature>
<feature type="transmembrane region" description="Helical" evidence="8">
    <location>
        <begin position="425"/>
        <end position="449"/>
    </location>
</feature>
<feature type="transmembrane region" description="Helical" evidence="8">
    <location>
        <begin position="60"/>
        <end position="78"/>
    </location>
</feature>
<feature type="domain" description="Major facilitator superfamily (MFS) profile" evidence="9">
    <location>
        <begin position="20"/>
        <end position="510"/>
    </location>
</feature>
<feature type="transmembrane region" description="Helical" evidence="8">
    <location>
        <begin position="119"/>
        <end position="140"/>
    </location>
</feature>
<protein>
    <submittedName>
        <fullName evidence="10">Putative major facilitator superfamily transporter</fullName>
    </submittedName>
</protein>
<feature type="transmembrane region" description="Helical" evidence="8">
    <location>
        <begin position="488"/>
        <end position="506"/>
    </location>
</feature>
<comment type="subcellular location">
    <subcellularLocation>
        <location evidence="1">Cell membrane</location>
        <topology evidence="1">Multi-pass membrane protein</topology>
    </subcellularLocation>
</comment>
<dbReference type="SUPFAM" id="SSF103473">
    <property type="entry name" value="MFS general substrate transporter"/>
    <property type="match status" value="1"/>
</dbReference>
<dbReference type="InterPro" id="IPR020846">
    <property type="entry name" value="MFS_dom"/>
</dbReference>
<evidence type="ECO:0000256" key="1">
    <source>
        <dbReference type="ARBA" id="ARBA00004651"/>
    </source>
</evidence>
<feature type="transmembrane region" description="Helical" evidence="8">
    <location>
        <begin position="180"/>
        <end position="199"/>
    </location>
</feature>
<sequence length="838" mass="88624">MTIDAISTDRPASSPSPRAILWAVGFSVFVAADDLTVVSTMLRPIIGDLGLVLPDGLDDAAWIVNAYLIAFIAIMPIAGRLSDVIGRRRTFMLAYAIFTVGTIWIPLADSLGPLLIGRVLTAIGGGAMVPVALAVVGDVYPAEKRARALGTLGAIETLGWVWGPLYGAMLVRFLSWRWQFWLNVPLAIGGAIAVWWALADHDRSTARVQRVDWLGAGLLTTALVSLNLALLGSAEVQSVQGLDELTGNNSTDFRLLYPLALAATVAFVWQQRRLRAAGRDQLIDTRLFRGRNVRVALIVNFLVGAGLVIAMVDVPLFINAVEIDLERSAVVAGWILSALTAAMAIASYVGGRVTERTWYGPPIVLGLVASTLAYGLMGFTWGGDTPYPLLAAQLALLGAGIGLTVAPTTSAVVDHADPDARGAAAAVVMVVRMIGLSVGLSALTAWGLARFNALRGDLDLPPLTDPEFPAALAEATENLTAQSIADTFLASAAALGVGLVLCLTLLRRRAATAADPTDAEPTNRLTNRAPDPEQPEEEVAMTTDDNATNPTLDNTPEESDVNGVDDDPITAENPRIDATPPIGDTDEMPVIAMAASDGAVPIDEPIDDEPRLSSAGWIHRNLVAVMSVFALALLGSLVLLAVMFTKANATQNELDDTRAELATTRDDMERVEAGAAIFASQVNGFVEQVNELGPSIDDGLDQAVTGLEDFGSSTIDFTVNIDENISIQQDFAIDRTIAVPISTSIPIDEEFDTRITINGPFGVDIPLDITVPIDLDVPIDLTVDIPINETIPIDVDVPVQLDVPISVDVKGTELEALTASLIEGLRAFQAGLGGLTGN</sequence>
<feature type="compositionally biased region" description="Polar residues" evidence="7">
    <location>
        <begin position="543"/>
        <end position="554"/>
    </location>
</feature>
<evidence type="ECO:0000256" key="4">
    <source>
        <dbReference type="ARBA" id="ARBA00022989"/>
    </source>
</evidence>
<evidence type="ECO:0000256" key="8">
    <source>
        <dbReference type="SAM" id="Phobius"/>
    </source>
</evidence>
<dbReference type="PROSITE" id="PS00216">
    <property type="entry name" value="SUGAR_TRANSPORT_1"/>
    <property type="match status" value="1"/>
</dbReference>
<feature type="transmembrane region" description="Helical" evidence="8">
    <location>
        <begin position="295"/>
        <end position="318"/>
    </location>
</feature>
<keyword evidence="11" id="KW-1185">Reference proteome</keyword>
<dbReference type="InterPro" id="IPR036259">
    <property type="entry name" value="MFS_trans_sf"/>
</dbReference>
<feature type="transmembrane region" description="Helical" evidence="8">
    <location>
        <begin position="330"/>
        <end position="351"/>
    </location>
</feature>
<dbReference type="EMBL" id="AP012057">
    <property type="protein sequence ID" value="BAN04488.1"/>
    <property type="molecule type" value="Genomic_DNA"/>
</dbReference>
<feature type="compositionally biased region" description="Acidic residues" evidence="7">
    <location>
        <begin position="555"/>
        <end position="569"/>
    </location>
</feature>
<dbReference type="CDD" id="cd17321">
    <property type="entry name" value="MFS_MMR_MDR_like"/>
    <property type="match status" value="1"/>
</dbReference>
<accession>A0A6C7EIX3</accession>